<sequence length="433" mass="49862">MSSSSRWVHRKNIYQSGESEGQSDERRPPVDSFEDDDKHRKGRRVFGGRKRAGSNAHRRLSRSETVIDALEDTNSELARFLFMEQNTPVDNRIIWKSLRSIENFAVGNNEDMRSMRTSLAWFYSLALEPMSVRSERIIMLSEAYAIFGALFLAGTWVLYEWGSNWGEVCKNCPRELDGAFQVVMSLDIIANLFMAMFASFLWLFSVLFSGSDTNFVFQARYMCLFLHILLCTIFVLTSAGIAIAIYTKLAPSWIQMAIAHGFLLTSLFSGVWTTSFFIAEEFPLEYFHFPLWFKYTLIPYPMLFQKSRQRIREGALQRAKDLRRRAYEERNILNDQDEIPVATTSSGRLLRSCADMLGKNRLDVQRYEAKLLEDWLDDVEDLTGLSANDLMRYMPRKLAEMVFSVLHSTEPAEGNPAASGQRVSWDTSDKLQD</sequence>
<reference evidence="3 4" key="1">
    <citation type="journal article" date="2012" name="Genome Biol.">
        <title>Genome and low-iron response of an oceanic diatom adapted to chronic iron limitation.</title>
        <authorList>
            <person name="Lommer M."/>
            <person name="Specht M."/>
            <person name="Roy A.S."/>
            <person name="Kraemer L."/>
            <person name="Andreson R."/>
            <person name="Gutowska M.A."/>
            <person name="Wolf J."/>
            <person name="Bergner S.V."/>
            <person name="Schilhabel M.B."/>
            <person name="Klostermeier U.C."/>
            <person name="Beiko R.G."/>
            <person name="Rosenstiel P."/>
            <person name="Hippler M."/>
            <person name="Laroche J."/>
        </authorList>
    </citation>
    <scope>NUCLEOTIDE SEQUENCE [LARGE SCALE GENOMIC DNA]</scope>
    <source>
        <strain evidence="3 4">CCMP1005</strain>
    </source>
</reference>
<feature type="region of interest" description="Disordered" evidence="1">
    <location>
        <begin position="410"/>
        <end position="433"/>
    </location>
</feature>
<evidence type="ECO:0000256" key="2">
    <source>
        <dbReference type="SAM" id="Phobius"/>
    </source>
</evidence>
<proteinExistence type="predicted"/>
<dbReference type="eggNOG" id="ENOG502TFUE">
    <property type="taxonomic scope" value="Eukaryota"/>
</dbReference>
<evidence type="ECO:0000313" key="3">
    <source>
        <dbReference type="EMBL" id="EJK72279.1"/>
    </source>
</evidence>
<keyword evidence="2" id="KW-1133">Transmembrane helix</keyword>
<keyword evidence="4" id="KW-1185">Reference proteome</keyword>
<organism evidence="3 4">
    <name type="scientific">Thalassiosira oceanica</name>
    <name type="common">Marine diatom</name>
    <dbReference type="NCBI Taxonomy" id="159749"/>
    <lineage>
        <taxon>Eukaryota</taxon>
        <taxon>Sar</taxon>
        <taxon>Stramenopiles</taxon>
        <taxon>Ochrophyta</taxon>
        <taxon>Bacillariophyta</taxon>
        <taxon>Coscinodiscophyceae</taxon>
        <taxon>Thalassiosirophycidae</taxon>
        <taxon>Thalassiosirales</taxon>
        <taxon>Thalassiosiraceae</taxon>
        <taxon>Thalassiosira</taxon>
    </lineage>
</organism>
<dbReference type="Proteomes" id="UP000266841">
    <property type="component" value="Unassembled WGS sequence"/>
</dbReference>
<evidence type="ECO:0000313" key="4">
    <source>
        <dbReference type="Proteomes" id="UP000266841"/>
    </source>
</evidence>
<feature type="compositionally biased region" description="Basic residues" evidence="1">
    <location>
        <begin position="40"/>
        <end position="58"/>
    </location>
</feature>
<dbReference type="AlphaFoldDB" id="K0T591"/>
<dbReference type="EMBL" id="AGNL01006091">
    <property type="protein sequence ID" value="EJK72279.1"/>
    <property type="molecule type" value="Genomic_DNA"/>
</dbReference>
<name>K0T591_THAOC</name>
<feature type="transmembrane region" description="Helical" evidence="2">
    <location>
        <begin position="224"/>
        <end position="247"/>
    </location>
</feature>
<feature type="transmembrane region" description="Helical" evidence="2">
    <location>
        <begin position="253"/>
        <end position="279"/>
    </location>
</feature>
<keyword evidence="2" id="KW-0812">Transmembrane</keyword>
<gene>
    <name evidence="3" type="ORF">THAOC_06202</name>
</gene>
<evidence type="ECO:0000256" key="1">
    <source>
        <dbReference type="SAM" id="MobiDB-lite"/>
    </source>
</evidence>
<dbReference type="OrthoDB" id="54752at2759"/>
<feature type="transmembrane region" description="Helical" evidence="2">
    <location>
        <begin position="179"/>
        <end position="204"/>
    </location>
</feature>
<accession>K0T591</accession>
<feature type="transmembrane region" description="Helical" evidence="2">
    <location>
        <begin position="137"/>
        <end position="159"/>
    </location>
</feature>
<protein>
    <submittedName>
        <fullName evidence="3">Uncharacterized protein</fullName>
    </submittedName>
</protein>
<feature type="region of interest" description="Disordered" evidence="1">
    <location>
        <begin position="1"/>
        <end position="58"/>
    </location>
</feature>
<comment type="caution">
    <text evidence="3">The sequence shown here is derived from an EMBL/GenBank/DDBJ whole genome shotgun (WGS) entry which is preliminary data.</text>
</comment>
<keyword evidence="2" id="KW-0472">Membrane</keyword>